<comment type="caution">
    <text evidence="10">The sequence shown here is derived from an EMBL/GenBank/DDBJ whole genome shotgun (WGS) entry which is preliminary data.</text>
</comment>
<evidence type="ECO:0000256" key="3">
    <source>
        <dbReference type="ARBA" id="ARBA00012438"/>
    </source>
</evidence>
<dbReference type="GO" id="GO:0004721">
    <property type="term" value="F:phosphoprotein phosphatase activity"/>
    <property type="evidence" value="ECO:0007669"/>
    <property type="project" value="TreeGrafter"/>
</dbReference>
<dbReference type="CDD" id="cd00075">
    <property type="entry name" value="HATPase"/>
    <property type="match status" value="1"/>
</dbReference>
<dbReference type="SMART" id="SM00387">
    <property type="entry name" value="HATPase_c"/>
    <property type="match status" value="1"/>
</dbReference>
<sequence>MLGIIIGLSVICLVLAIILLLIIIDIRRINRELTYINHIKTNAGVTTNTNFPLVRKLAAGINDNLNATRQLRLEQIAQEKKIHQMLLNLTHDIKTPLTVATGYVQLLNRDPHADAKQSLARVAHNLRSVNYYLHYLMDFNLIQEKSTALKLKPINLSKLLETELFDYFDQLTANGMQVTPKIAPNLVLTTDETMMRRVFQNLIGNWLKYAKNQASVTLVRQDAQHLTITFTNNTDKPLANADQLVDRFYTTDSARTTQSVGLGLSIVQSLTTTLGGKMTLQADKQQFAVTLTFRDHNVQDHAFA</sequence>
<dbReference type="InterPro" id="IPR036097">
    <property type="entry name" value="HisK_dim/P_sf"/>
</dbReference>
<dbReference type="SUPFAM" id="SSF55874">
    <property type="entry name" value="ATPase domain of HSP90 chaperone/DNA topoisomerase II/histidine kinase"/>
    <property type="match status" value="1"/>
</dbReference>
<accession>A0AAW6A6H2</accession>
<dbReference type="Pfam" id="PF00512">
    <property type="entry name" value="HisKA"/>
    <property type="match status" value="1"/>
</dbReference>
<keyword evidence="8" id="KW-0812">Transmembrane</keyword>
<dbReference type="Proteomes" id="UP001212327">
    <property type="component" value="Unassembled WGS sequence"/>
</dbReference>
<dbReference type="AlphaFoldDB" id="A0AAW6A6H2"/>
<keyword evidence="5" id="KW-0808">Transferase</keyword>
<dbReference type="InterPro" id="IPR005467">
    <property type="entry name" value="His_kinase_dom"/>
</dbReference>
<feature type="transmembrane region" description="Helical" evidence="8">
    <location>
        <begin position="6"/>
        <end position="24"/>
    </location>
</feature>
<dbReference type="RefSeq" id="WP_272028869.1">
    <property type="nucleotide sequence ID" value="NZ_JAQLSF010000001.1"/>
</dbReference>
<evidence type="ECO:0000256" key="8">
    <source>
        <dbReference type="SAM" id="Phobius"/>
    </source>
</evidence>
<keyword evidence="8" id="KW-1133">Transmembrane helix</keyword>
<dbReference type="InterPro" id="IPR036890">
    <property type="entry name" value="HATPase_C_sf"/>
</dbReference>
<dbReference type="GO" id="GO:0016036">
    <property type="term" value="P:cellular response to phosphate starvation"/>
    <property type="evidence" value="ECO:0007669"/>
    <property type="project" value="TreeGrafter"/>
</dbReference>
<evidence type="ECO:0000256" key="6">
    <source>
        <dbReference type="ARBA" id="ARBA00022777"/>
    </source>
</evidence>
<keyword evidence="7" id="KW-0902">Two-component regulatory system</keyword>
<dbReference type="EMBL" id="JAQLSF010000001">
    <property type="protein sequence ID" value="MDB1564859.1"/>
    <property type="molecule type" value="Genomic_DNA"/>
</dbReference>
<evidence type="ECO:0000256" key="1">
    <source>
        <dbReference type="ARBA" id="ARBA00000085"/>
    </source>
</evidence>
<evidence type="ECO:0000256" key="2">
    <source>
        <dbReference type="ARBA" id="ARBA00004370"/>
    </source>
</evidence>
<dbReference type="Pfam" id="PF02518">
    <property type="entry name" value="HATPase_c"/>
    <property type="match status" value="1"/>
</dbReference>
<evidence type="ECO:0000256" key="7">
    <source>
        <dbReference type="ARBA" id="ARBA00023012"/>
    </source>
</evidence>
<dbReference type="InterPro" id="IPR050351">
    <property type="entry name" value="BphY/WalK/GraS-like"/>
</dbReference>
<dbReference type="SMART" id="SM00388">
    <property type="entry name" value="HisKA"/>
    <property type="match status" value="1"/>
</dbReference>
<dbReference type="EC" id="2.7.13.3" evidence="3"/>
<name>A0AAW6A6H2_LACPA</name>
<proteinExistence type="predicted"/>
<dbReference type="SUPFAM" id="SSF47384">
    <property type="entry name" value="Homodimeric domain of signal transducing histidine kinase"/>
    <property type="match status" value="1"/>
</dbReference>
<gene>
    <name evidence="10" type="ORF">PGA78_08905</name>
</gene>
<dbReference type="PROSITE" id="PS50109">
    <property type="entry name" value="HIS_KIN"/>
    <property type="match status" value="1"/>
</dbReference>
<evidence type="ECO:0000259" key="9">
    <source>
        <dbReference type="PROSITE" id="PS50109"/>
    </source>
</evidence>
<feature type="domain" description="Histidine kinase" evidence="9">
    <location>
        <begin position="88"/>
        <end position="297"/>
    </location>
</feature>
<dbReference type="InterPro" id="IPR008358">
    <property type="entry name" value="Sig_transdc_His_kin/Pase_MprB"/>
</dbReference>
<dbReference type="Gene3D" id="3.30.565.10">
    <property type="entry name" value="Histidine kinase-like ATPase, C-terminal domain"/>
    <property type="match status" value="1"/>
</dbReference>
<dbReference type="GO" id="GO:0005886">
    <property type="term" value="C:plasma membrane"/>
    <property type="evidence" value="ECO:0007669"/>
    <property type="project" value="TreeGrafter"/>
</dbReference>
<dbReference type="PANTHER" id="PTHR45453">
    <property type="entry name" value="PHOSPHATE REGULON SENSOR PROTEIN PHOR"/>
    <property type="match status" value="1"/>
</dbReference>
<organism evidence="10 11">
    <name type="scientific">Lacticaseibacillus paracasei</name>
    <name type="common">Lactobacillus paracasei</name>
    <dbReference type="NCBI Taxonomy" id="1597"/>
    <lineage>
        <taxon>Bacteria</taxon>
        <taxon>Bacillati</taxon>
        <taxon>Bacillota</taxon>
        <taxon>Bacilli</taxon>
        <taxon>Lactobacillales</taxon>
        <taxon>Lactobacillaceae</taxon>
        <taxon>Lacticaseibacillus</taxon>
    </lineage>
</organism>
<comment type="catalytic activity">
    <reaction evidence="1">
        <text>ATP + protein L-histidine = ADP + protein N-phospho-L-histidine.</text>
        <dbReference type="EC" id="2.7.13.3"/>
    </reaction>
</comment>
<dbReference type="InterPro" id="IPR003594">
    <property type="entry name" value="HATPase_dom"/>
</dbReference>
<keyword evidence="4" id="KW-0597">Phosphoprotein</keyword>
<keyword evidence="8" id="KW-0472">Membrane</keyword>
<dbReference type="PRINTS" id="PR01780">
    <property type="entry name" value="LANTIREGPROT"/>
</dbReference>
<protein>
    <recommendedName>
        <fullName evidence="3">histidine kinase</fullName>
        <ecNumber evidence="3">2.7.13.3</ecNumber>
    </recommendedName>
</protein>
<dbReference type="InterPro" id="IPR003661">
    <property type="entry name" value="HisK_dim/P_dom"/>
</dbReference>
<evidence type="ECO:0000313" key="11">
    <source>
        <dbReference type="Proteomes" id="UP001212327"/>
    </source>
</evidence>
<evidence type="ECO:0000256" key="4">
    <source>
        <dbReference type="ARBA" id="ARBA00022553"/>
    </source>
</evidence>
<evidence type="ECO:0000256" key="5">
    <source>
        <dbReference type="ARBA" id="ARBA00022679"/>
    </source>
</evidence>
<comment type="subcellular location">
    <subcellularLocation>
        <location evidence="2">Membrane</location>
    </subcellularLocation>
</comment>
<dbReference type="CDD" id="cd00082">
    <property type="entry name" value="HisKA"/>
    <property type="match status" value="1"/>
</dbReference>
<keyword evidence="6 10" id="KW-0418">Kinase</keyword>
<dbReference type="PANTHER" id="PTHR45453:SF1">
    <property type="entry name" value="PHOSPHATE REGULON SENSOR PROTEIN PHOR"/>
    <property type="match status" value="1"/>
</dbReference>
<dbReference type="GO" id="GO:0000155">
    <property type="term" value="F:phosphorelay sensor kinase activity"/>
    <property type="evidence" value="ECO:0007669"/>
    <property type="project" value="InterPro"/>
</dbReference>
<evidence type="ECO:0000313" key="10">
    <source>
        <dbReference type="EMBL" id="MDB1564859.1"/>
    </source>
</evidence>
<reference evidence="10 11" key="1">
    <citation type="submission" date="2023-01" db="EMBL/GenBank/DDBJ databases">
        <title>Complete genome sequence of Lacticaseibacillus paracasei SRCM217440 isolated from Makgeolli.</title>
        <authorList>
            <person name="Yang H.-G."/>
            <person name="Jeong S.-J."/>
            <person name="Ha G.-S."/>
            <person name="Yang H.-J."/>
            <person name="Jeong D.-Y."/>
        </authorList>
    </citation>
    <scope>NUCLEOTIDE SEQUENCE [LARGE SCALE GENOMIC DNA]</scope>
    <source>
        <strain evidence="10 11">SRCM217440</strain>
    </source>
</reference>
<dbReference type="Gene3D" id="1.10.287.130">
    <property type="match status" value="1"/>
</dbReference>